<feature type="domain" description="OmpA-like" evidence="7">
    <location>
        <begin position="597"/>
        <end position="719"/>
    </location>
</feature>
<feature type="signal peptide" evidence="6">
    <location>
        <begin position="1"/>
        <end position="20"/>
    </location>
</feature>
<evidence type="ECO:0000256" key="1">
    <source>
        <dbReference type="ARBA" id="ARBA00004442"/>
    </source>
</evidence>
<dbReference type="GO" id="GO:0009279">
    <property type="term" value="C:cell outer membrane"/>
    <property type="evidence" value="ECO:0007669"/>
    <property type="project" value="UniProtKB-SubCell"/>
</dbReference>
<dbReference type="Pfam" id="PF00691">
    <property type="entry name" value="OmpA"/>
    <property type="match status" value="1"/>
</dbReference>
<dbReference type="InterPro" id="IPR006690">
    <property type="entry name" value="OMPA-like_CS"/>
</dbReference>
<keyword evidence="8" id="KW-0969">Cilium</keyword>
<dbReference type="Gene3D" id="3.30.1330.60">
    <property type="entry name" value="OmpA-like domain"/>
    <property type="match status" value="1"/>
</dbReference>
<sequence length="719" mass="81896">MKKIYLFIALFATGIMALQAQDAKRAKTYFDRAFYSDAIPLYEELAKNNRSKETVRNLADSYYNTYQLPKAAKWYSYLTSVYGENLDENYFFKYSQTLKSIGEYAEATEVLMEYYTKKGETQQVEELRAELVYLENVAAIGERFTMKNLALNTPTSEFGAAEINSNLVYSASEKNQFSLVSKPYRWNNQAYLDLYQHALSNLNLGDSVSTGFSKKVNTKMHEGTFALSKDGQTLYFTRNNFIRGKKRTDSKKISNLKIYKASLTDGEWGNIEELPFNSDDFSTEHPALSHDGRTLYFASDRPGGLGSFDLYKVSLSNNGEFGEPENLGAQINTERKEQFPFVDASDDLYFSSNGQPGYGLLDIFVAKKQNGTYQKPDNIGKPLNSGFDDFAYNLNTDGKTGYFSSNRPDGKGSDDIYSFVVTKPLIIADCQQFITGTVTDKKTGLPLANSMVSLLDAEGKIIETLKTQADASFEFTVQCSAAYRIEAKKEAYDDNCKSLRTSAERDATQDGSLSLFSVQDRAAENLLAQQKKQEEAQRKAQLKAERKQKEEKVAEEERIRKEAATKEREKIAQQKAEKERLRKIEQVIAKEEAIVKQDERIVFKTEEIHFDYSLWYLRRESRERLAKVIEIMKANPGMVIEIGTHTDIRGNDQYNRDLSQKRADAAKKFMVENGIDSKRVVAKGYGESKPIVKCETEESCSEEDHEWNRRCELVVVKWE</sequence>
<dbReference type="InterPro" id="IPR011659">
    <property type="entry name" value="WD40"/>
</dbReference>
<evidence type="ECO:0000256" key="6">
    <source>
        <dbReference type="SAM" id="SignalP"/>
    </source>
</evidence>
<dbReference type="Gene3D" id="2.120.10.30">
    <property type="entry name" value="TolB, C-terminal domain"/>
    <property type="match status" value="1"/>
</dbReference>
<evidence type="ECO:0000256" key="3">
    <source>
        <dbReference type="ARBA" id="ARBA00023237"/>
    </source>
</evidence>
<feature type="chain" id="PRO_5022667280" evidence="6">
    <location>
        <begin position="21"/>
        <end position="719"/>
    </location>
</feature>
<dbReference type="InterPro" id="IPR036737">
    <property type="entry name" value="OmpA-like_sf"/>
</dbReference>
<dbReference type="RefSeq" id="WP_138853439.1">
    <property type="nucleotide sequence ID" value="NZ_CP040710.1"/>
</dbReference>
<comment type="subcellular location">
    <subcellularLocation>
        <location evidence="1">Cell outer membrane</location>
    </subcellularLocation>
</comment>
<dbReference type="OrthoDB" id="9809364at2"/>
<evidence type="ECO:0000256" key="2">
    <source>
        <dbReference type="ARBA" id="ARBA00023136"/>
    </source>
</evidence>
<dbReference type="CDD" id="cd07185">
    <property type="entry name" value="OmpA_C-like"/>
    <property type="match status" value="1"/>
</dbReference>
<dbReference type="Pfam" id="PF07676">
    <property type="entry name" value="PD40"/>
    <property type="match status" value="2"/>
</dbReference>
<dbReference type="AlphaFoldDB" id="A0A5B7SWH3"/>
<proteinExistence type="predicted"/>
<dbReference type="PRINTS" id="PR01021">
    <property type="entry name" value="OMPADOMAIN"/>
</dbReference>
<reference evidence="8 9" key="1">
    <citation type="submission" date="2019-05" db="EMBL/GenBank/DDBJ databases">
        <title>Genome sequencing of F202Z8.</title>
        <authorList>
            <person name="Kwon Y.M."/>
        </authorList>
    </citation>
    <scope>NUCLEOTIDE SEQUENCE [LARGE SCALE GENOMIC DNA]</scope>
    <source>
        <strain evidence="8 9">F202Z8</strain>
    </source>
</reference>
<evidence type="ECO:0000256" key="5">
    <source>
        <dbReference type="SAM" id="MobiDB-lite"/>
    </source>
</evidence>
<accession>A0A5B7SWH3</accession>
<evidence type="ECO:0000256" key="4">
    <source>
        <dbReference type="PROSITE-ProRule" id="PRU00473"/>
    </source>
</evidence>
<dbReference type="Proteomes" id="UP000310017">
    <property type="component" value="Chromosome"/>
</dbReference>
<dbReference type="PANTHER" id="PTHR30329">
    <property type="entry name" value="STATOR ELEMENT OF FLAGELLAR MOTOR COMPLEX"/>
    <property type="match status" value="1"/>
</dbReference>
<keyword evidence="3" id="KW-0998">Cell outer membrane</keyword>
<dbReference type="EMBL" id="CP040710">
    <property type="protein sequence ID" value="QCX01100.1"/>
    <property type="molecule type" value="Genomic_DNA"/>
</dbReference>
<dbReference type="InterPro" id="IPR006665">
    <property type="entry name" value="OmpA-like"/>
</dbReference>
<dbReference type="PANTHER" id="PTHR30329:SF21">
    <property type="entry name" value="LIPOPROTEIN YIAD-RELATED"/>
    <property type="match status" value="1"/>
</dbReference>
<keyword evidence="6" id="KW-0732">Signal</keyword>
<evidence type="ECO:0000313" key="9">
    <source>
        <dbReference type="Proteomes" id="UP000310017"/>
    </source>
</evidence>
<evidence type="ECO:0000313" key="8">
    <source>
        <dbReference type="EMBL" id="QCX01100.1"/>
    </source>
</evidence>
<dbReference type="InterPro" id="IPR050330">
    <property type="entry name" value="Bact_OuterMem_StrucFunc"/>
</dbReference>
<gene>
    <name evidence="8" type="ORF">FGM00_13605</name>
</gene>
<dbReference type="SUPFAM" id="SSF49478">
    <property type="entry name" value="Cna protein B-type domain"/>
    <property type="match status" value="1"/>
</dbReference>
<dbReference type="SUPFAM" id="SSF103088">
    <property type="entry name" value="OmpA-like"/>
    <property type="match status" value="1"/>
</dbReference>
<keyword evidence="9" id="KW-1185">Reference proteome</keyword>
<dbReference type="SUPFAM" id="SSF48452">
    <property type="entry name" value="TPR-like"/>
    <property type="match status" value="1"/>
</dbReference>
<name>A0A5B7SWH3_9FLAO</name>
<dbReference type="InterPro" id="IPR011042">
    <property type="entry name" value="6-blade_b-propeller_TolB-like"/>
</dbReference>
<protein>
    <submittedName>
        <fullName evidence="8">Flagellar motor protein MotB</fullName>
    </submittedName>
</protein>
<evidence type="ECO:0000259" key="7">
    <source>
        <dbReference type="PROSITE" id="PS51123"/>
    </source>
</evidence>
<dbReference type="SUPFAM" id="SSF82171">
    <property type="entry name" value="DPP6 N-terminal domain-like"/>
    <property type="match status" value="1"/>
</dbReference>
<feature type="region of interest" description="Disordered" evidence="5">
    <location>
        <begin position="534"/>
        <end position="556"/>
    </location>
</feature>
<dbReference type="Gene3D" id="2.60.40.1120">
    <property type="entry name" value="Carboxypeptidase-like, regulatory domain"/>
    <property type="match status" value="1"/>
</dbReference>
<dbReference type="KEGG" id="asag:FGM00_13605"/>
<keyword evidence="8" id="KW-0966">Cell projection</keyword>
<keyword evidence="8" id="KW-0282">Flagellum</keyword>
<keyword evidence="2 4" id="KW-0472">Membrane</keyword>
<dbReference type="PROSITE" id="PS51123">
    <property type="entry name" value="OMPA_2"/>
    <property type="match status" value="1"/>
</dbReference>
<organism evidence="8 9">
    <name type="scientific">Aggregatimonas sangjinii</name>
    <dbReference type="NCBI Taxonomy" id="2583587"/>
    <lineage>
        <taxon>Bacteria</taxon>
        <taxon>Pseudomonadati</taxon>
        <taxon>Bacteroidota</taxon>
        <taxon>Flavobacteriia</taxon>
        <taxon>Flavobacteriales</taxon>
        <taxon>Flavobacteriaceae</taxon>
        <taxon>Aggregatimonas</taxon>
    </lineage>
</organism>
<dbReference type="InterPro" id="IPR011990">
    <property type="entry name" value="TPR-like_helical_dom_sf"/>
</dbReference>
<dbReference type="InterPro" id="IPR006664">
    <property type="entry name" value="OMP_bac"/>
</dbReference>
<dbReference type="PROSITE" id="PS01068">
    <property type="entry name" value="OMPA_1"/>
    <property type="match status" value="1"/>
</dbReference>